<feature type="transmembrane region" description="Helical" evidence="1">
    <location>
        <begin position="54"/>
        <end position="74"/>
    </location>
</feature>
<dbReference type="AlphaFoldDB" id="A0A2P5B8Z5"/>
<sequence>MPLTLLIRMDVESFGLRVITQLYINSAIIDTISIYATVIRNECLIRILSLSKAMIFYFLICIVKPIFVIIDWLLL</sequence>
<dbReference type="EMBL" id="JXTB01000335">
    <property type="protein sequence ID" value="PON45236.1"/>
    <property type="molecule type" value="Genomic_DNA"/>
</dbReference>
<evidence type="ECO:0000313" key="3">
    <source>
        <dbReference type="Proteomes" id="UP000237105"/>
    </source>
</evidence>
<protein>
    <submittedName>
        <fullName evidence="2">Uncharacterized protein</fullName>
    </submittedName>
</protein>
<keyword evidence="1" id="KW-0472">Membrane</keyword>
<comment type="caution">
    <text evidence="2">The sequence shown here is derived from an EMBL/GenBank/DDBJ whole genome shotgun (WGS) entry which is preliminary data.</text>
</comment>
<reference evidence="3" key="1">
    <citation type="submission" date="2016-06" db="EMBL/GenBank/DDBJ databases">
        <title>Parallel loss of symbiosis genes in relatives of nitrogen-fixing non-legume Parasponia.</title>
        <authorList>
            <person name="Van Velzen R."/>
            <person name="Holmer R."/>
            <person name="Bu F."/>
            <person name="Rutten L."/>
            <person name="Van Zeijl A."/>
            <person name="Liu W."/>
            <person name="Santuari L."/>
            <person name="Cao Q."/>
            <person name="Sharma T."/>
            <person name="Shen D."/>
            <person name="Roswanjaya Y."/>
            <person name="Wardhani T."/>
            <person name="Kalhor M.S."/>
            <person name="Jansen J."/>
            <person name="Van den Hoogen J."/>
            <person name="Gungor B."/>
            <person name="Hartog M."/>
            <person name="Hontelez J."/>
            <person name="Verver J."/>
            <person name="Yang W.-C."/>
            <person name="Schijlen E."/>
            <person name="Repin R."/>
            <person name="Schilthuizen M."/>
            <person name="Schranz E."/>
            <person name="Heidstra R."/>
            <person name="Miyata K."/>
            <person name="Fedorova E."/>
            <person name="Kohlen W."/>
            <person name="Bisseling T."/>
            <person name="Smit S."/>
            <person name="Geurts R."/>
        </authorList>
    </citation>
    <scope>NUCLEOTIDE SEQUENCE [LARGE SCALE GENOMIC DNA]</scope>
    <source>
        <strain evidence="3">cv. WU1-14</strain>
    </source>
</reference>
<proteinExistence type="predicted"/>
<keyword evidence="1" id="KW-0812">Transmembrane</keyword>
<name>A0A2P5B8Z5_PARAD</name>
<keyword evidence="3" id="KW-1185">Reference proteome</keyword>
<accession>A0A2P5B8Z5</accession>
<evidence type="ECO:0000313" key="2">
    <source>
        <dbReference type="EMBL" id="PON45236.1"/>
    </source>
</evidence>
<evidence type="ECO:0000256" key="1">
    <source>
        <dbReference type="SAM" id="Phobius"/>
    </source>
</evidence>
<organism evidence="2 3">
    <name type="scientific">Parasponia andersonii</name>
    <name type="common">Sponia andersonii</name>
    <dbReference type="NCBI Taxonomy" id="3476"/>
    <lineage>
        <taxon>Eukaryota</taxon>
        <taxon>Viridiplantae</taxon>
        <taxon>Streptophyta</taxon>
        <taxon>Embryophyta</taxon>
        <taxon>Tracheophyta</taxon>
        <taxon>Spermatophyta</taxon>
        <taxon>Magnoliopsida</taxon>
        <taxon>eudicotyledons</taxon>
        <taxon>Gunneridae</taxon>
        <taxon>Pentapetalae</taxon>
        <taxon>rosids</taxon>
        <taxon>fabids</taxon>
        <taxon>Rosales</taxon>
        <taxon>Cannabaceae</taxon>
        <taxon>Parasponia</taxon>
    </lineage>
</organism>
<keyword evidence="1" id="KW-1133">Transmembrane helix</keyword>
<dbReference type="Proteomes" id="UP000237105">
    <property type="component" value="Unassembled WGS sequence"/>
</dbReference>
<gene>
    <name evidence="2" type="ORF">PanWU01x14_260660</name>
</gene>